<evidence type="ECO:0000256" key="2">
    <source>
        <dbReference type="ARBA" id="ARBA00022654"/>
    </source>
</evidence>
<dbReference type="GO" id="GO:0016020">
    <property type="term" value="C:membrane"/>
    <property type="evidence" value="ECO:0007669"/>
    <property type="project" value="InterPro"/>
</dbReference>
<evidence type="ECO:0000256" key="5">
    <source>
        <dbReference type="ARBA" id="ARBA00022801"/>
    </source>
</evidence>
<evidence type="ECO:0000313" key="9">
    <source>
        <dbReference type="EMBL" id="OIJ20805.1"/>
    </source>
</evidence>
<dbReference type="GO" id="GO:0008233">
    <property type="term" value="F:peptidase activity"/>
    <property type="evidence" value="ECO:0007669"/>
    <property type="project" value="UniProtKB-KW"/>
</dbReference>
<keyword evidence="3" id="KW-0645">Protease</keyword>
<dbReference type="Proteomes" id="UP000180057">
    <property type="component" value="Unassembled WGS sequence"/>
</dbReference>
<evidence type="ECO:0000256" key="7">
    <source>
        <dbReference type="ARBA" id="ARBA00023136"/>
    </source>
</evidence>
<evidence type="ECO:0000313" key="10">
    <source>
        <dbReference type="Proteomes" id="UP000180057"/>
    </source>
</evidence>
<dbReference type="OrthoDB" id="2854767at2"/>
<evidence type="ECO:0000256" key="4">
    <source>
        <dbReference type="ARBA" id="ARBA00022692"/>
    </source>
</evidence>
<dbReference type="AlphaFoldDB" id="A0A1S2MAT2"/>
<feature type="transmembrane region" description="Helical" evidence="8">
    <location>
        <begin position="37"/>
        <end position="66"/>
    </location>
</feature>
<proteinExistence type="predicted"/>
<keyword evidence="1" id="KW-1003">Cell membrane</keyword>
<keyword evidence="5" id="KW-0378">Hydrolase</keyword>
<dbReference type="STRING" id="472963.BKP45_08400"/>
<dbReference type="GO" id="GO:0006508">
    <property type="term" value="P:proteolysis"/>
    <property type="evidence" value="ECO:0007669"/>
    <property type="project" value="UniProtKB-KW"/>
</dbReference>
<keyword evidence="6 8" id="KW-1133">Transmembrane helix</keyword>
<dbReference type="Pfam" id="PF04647">
    <property type="entry name" value="AgrB"/>
    <property type="match status" value="1"/>
</dbReference>
<dbReference type="EMBL" id="MLQS01000007">
    <property type="protein sequence ID" value="OIJ20805.1"/>
    <property type="molecule type" value="Genomic_DNA"/>
</dbReference>
<keyword evidence="7 8" id="KW-0472">Membrane</keyword>
<dbReference type="RefSeq" id="WP_071389279.1">
    <property type="nucleotide sequence ID" value="NZ_MLQS01000007.1"/>
</dbReference>
<protein>
    <recommendedName>
        <fullName evidence="11">Accessory regulator AgrB</fullName>
    </recommendedName>
</protein>
<feature type="transmembrane region" description="Helical" evidence="8">
    <location>
        <begin position="78"/>
        <end position="97"/>
    </location>
</feature>
<feature type="transmembrane region" description="Helical" evidence="8">
    <location>
        <begin position="103"/>
        <end position="126"/>
    </location>
</feature>
<evidence type="ECO:0000256" key="1">
    <source>
        <dbReference type="ARBA" id="ARBA00022475"/>
    </source>
</evidence>
<name>A0A1S2MAT2_9BACI</name>
<sequence length="205" mass="23738">MISIISQRLAEKLYDLVENKHEVDYLRYGIEIILSGFIKLIVLLITALVLGLLQPMITVLFTFVLFRTLTGGYHYSTYGRCLVVGLLMMTGISYFSVKLAVFLNFQILLSLLIISFLLGLILTYRFAPSNHFYKQITDRQKQKLRKYAFIAIVIWSFLICYLLTNSYSLELILASILGFLFQMSTIHPYSYSFVNKIENLIERVN</sequence>
<keyword evidence="10" id="KW-1185">Reference proteome</keyword>
<evidence type="ECO:0000256" key="6">
    <source>
        <dbReference type="ARBA" id="ARBA00022989"/>
    </source>
</evidence>
<evidence type="ECO:0000256" key="3">
    <source>
        <dbReference type="ARBA" id="ARBA00022670"/>
    </source>
</evidence>
<evidence type="ECO:0008006" key="11">
    <source>
        <dbReference type="Google" id="ProtNLM"/>
    </source>
</evidence>
<dbReference type="SMART" id="SM00793">
    <property type="entry name" value="AgrB"/>
    <property type="match status" value="1"/>
</dbReference>
<reference evidence="9 10" key="1">
    <citation type="submission" date="2016-10" db="EMBL/GenBank/DDBJ databases">
        <title>Draft genome sequences of four alkaliphilic bacteria belonging to the Anaerobacillus genus.</title>
        <authorList>
            <person name="Bassil N.M."/>
            <person name="Lloyd J.R."/>
        </authorList>
    </citation>
    <scope>NUCLEOTIDE SEQUENCE [LARGE SCALE GENOMIC DNA]</scope>
    <source>
        <strain evidence="9 10">DSM 22531</strain>
    </source>
</reference>
<organism evidence="9 10">
    <name type="scientific">Anaerobacillus alkalidiazotrophicus</name>
    <dbReference type="NCBI Taxonomy" id="472963"/>
    <lineage>
        <taxon>Bacteria</taxon>
        <taxon>Bacillati</taxon>
        <taxon>Bacillota</taxon>
        <taxon>Bacilli</taxon>
        <taxon>Bacillales</taxon>
        <taxon>Bacillaceae</taxon>
        <taxon>Anaerobacillus</taxon>
    </lineage>
</organism>
<dbReference type="InterPro" id="IPR006741">
    <property type="entry name" value="AgrB"/>
</dbReference>
<keyword evidence="4 8" id="KW-0812">Transmembrane</keyword>
<gene>
    <name evidence="9" type="ORF">BKP45_08400</name>
</gene>
<evidence type="ECO:0000256" key="8">
    <source>
        <dbReference type="SAM" id="Phobius"/>
    </source>
</evidence>
<feature type="transmembrane region" description="Helical" evidence="8">
    <location>
        <begin position="171"/>
        <end position="194"/>
    </location>
</feature>
<accession>A0A1S2MAT2</accession>
<comment type="caution">
    <text evidence="9">The sequence shown here is derived from an EMBL/GenBank/DDBJ whole genome shotgun (WGS) entry which is preliminary data.</text>
</comment>
<keyword evidence="2" id="KW-0673">Quorum sensing</keyword>
<dbReference type="GO" id="GO:0009372">
    <property type="term" value="P:quorum sensing"/>
    <property type="evidence" value="ECO:0007669"/>
    <property type="project" value="UniProtKB-KW"/>
</dbReference>
<feature type="transmembrane region" description="Helical" evidence="8">
    <location>
        <begin position="147"/>
        <end position="165"/>
    </location>
</feature>